<accession>A0A0G1EL05</accession>
<keyword evidence="2" id="KW-0808">Transferase</keyword>
<reference evidence="3 4" key="1">
    <citation type="journal article" date="2015" name="Nature">
        <title>rRNA introns, odd ribosomes, and small enigmatic genomes across a large radiation of phyla.</title>
        <authorList>
            <person name="Brown C.T."/>
            <person name="Hug L.A."/>
            <person name="Thomas B.C."/>
            <person name="Sharon I."/>
            <person name="Castelle C.J."/>
            <person name="Singh A."/>
            <person name="Wilkins M.J."/>
            <person name="Williams K.H."/>
            <person name="Banfield J.F."/>
        </authorList>
    </citation>
    <scope>NUCLEOTIDE SEQUENCE [LARGE SCALE GENOMIC DNA]</scope>
</reference>
<gene>
    <name evidence="3" type="ORF">UV59_C0033G0014</name>
</gene>
<dbReference type="Proteomes" id="UP000034543">
    <property type="component" value="Unassembled WGS sequence"/>
</dbReference>
<sequence length="236" mass="26718">MINKIIKSTIKASGGSVDKINLKKFMHSINDSFIFNPWNYWLGVRIQKNPLDMMILQEIMYEKRPDTIIECGTAYGGSAYYMATLMDLIGIDGKIITIDHHEYPTPTYPKKDFIKTDGKIVVVDLDLYQTRTHPKIEYIHADCLVADMPKLGAKTMVILDCDHSAAHVYAELEKYSRMVTVGQYIIVEDTVIPDKSNGPAGAVERFLSKNKKFIADKAREKYEISSNPGGYLLRVS</sequence>
<organism evidence="3 4">
    <name type="scientific">Candidatus Gottesmanbacteria bacterium GW2011_GWA1_43_11</name>
    <dbReference type="NCBI Taxonomy" id="1618436"/>
    <lineage>
        <taxon>Bacteria</taxon>
        <taxon>Candidatus Gottesmaniibacteriota</taxon>
    </lineage>
</organism>
<dbReference type="AlphaFoldDB" id="A0A0G1EL05"/>
<evidence type="ECO:0000313" key="4">
    <source>
        <dbReference type="Proteomes" id="UP000034543"/>
    </source>
</evidence>
<protein>
    <submittedName>
        <fullName evidence="3">Uncharacterized protein</fullName>
    </submittedName>
</protein>
<keyword evidence="1" id="KW-0489">Methyltransferase</keyword>
<dbReference type="STRING" id="1618436.UV59_C0033G0014"/>
<dbReference type="GO" id="GO:0008168">
    <property type="term" value="F:methyltransferase activity"/>
    <property type="evidence" value="ECO:0007669"/>
    <property type="project" value="UniProtKB-KW"/>
</dbReference>
<dbReference type="SUPFAM" id="SSF53335">
    <property type="entry name" value="S-adenosyl-L-methionine-dependent methyltransferases"/>
    <property type="match status" value="1"/>
</dbReference>
<dbReference type="Gene3D" id="3.40.50.150">
    <property type="entry name" value="Vaccinia Virus protein VP39"/>
    <property type="match status" value="1"/>
</dbReference>
<comment type="caution">
    <text evidence="3">The sequence shown here is derived from an EMBL/GenBank/DDBJ whole genome shotgun (WGS) entry which is preliminary data.</text>
</comment>
<dbReference type="PANTHER" id="PTHR40048:SF1">
    <property type="entry name" value="RHAMNOSYL O-METHYLTRANSFERASE"/>
    <property type="match status" value="1"/>
</dbReference>
<proteinExistence type="predicted"/>
<name>A0A0G1EL05_9BACT</name>
<dbReference type="GO" id="GO:0008610">
    <property type="term" value="P:lipid biosynthetic process"/>
    <property type="evidence" value="ECO:0007669"/>
    <property type="project" value="InterPro"/>
</dbReference>
<dbReference type="EMBL" id="LCFB01000033">
    <property type="protein sequence ID" value="KKS83716.1"/>
    <property type="molecule type" value="Genomic_DNA"/>
</dbReference>
<dbReference type="Pfam" id="PF04989">
    <property type="entry name" value="RMNT_CmcI"/>
    <property type="match status" value="1"/>
</dbReference>
<dbReference type="GO" id="GO:0032259">
    <property type="term" value="P:methylation"/>
    <property type="evidence" value="ECO:0007669"/>
    <property type="project" value="UniProtKB-KW"/>
</dbReference>
<dbReference type="InterPro" id="IPR007072">
    <property type="entry name" value="RNMT_CmcI"/>
</dbReference>
<dbReference type="InterPro" id="IPR029063">
    <property type="entry name" value="SAM-dependent_MTases_sf"/>
</dbReference>
<evidence type="ECO:0000256" key="1">
    <source>
        <dbReference type="ARBA" id="ARBA00022603"/>
    </source>
</evidence>
<evidence type="ECO:0000313" key="3">
    <source>
        <dbReference type="EMBL" id="KKS83716.1"/>
    </source>
</evidence>
<dbReference type="PANTHER" id="PTHR40048">
    <property type="entry name" value="RHAMNOSYL O-METHYLTRANSFERASE"/>
    <property type="match status" value="1"/>
</dbReference>
<evidence type="ECO:0000256" key="2">
    <source>
        <dbReference type="ARBA" id="ARBA00022679"/>
    </source>
</evidence>
<dbReference type="GO" id="GO:0005886">
    <property type="term" value="C:plasma membrane"/>
    <property type="evidence" value="ECO:0007669"/>
    <property type="project" value="TreeGrafter"/>
</dbReference>
<dbReference type="GO" id="GO:0071770">
    <property type="term" value="P:DIM/DIP cell wall layer assembly"/>
    <property type="evidence" value="ECO:0007669"/>
    <property type="project" value="TreeGrafter"/>
</dbReference>